<reference evidence="3 4" key="1">
    <citation type="submission" date="2020-07" db="EMBL/GenBank/DDBJ databases">
        <title>MOT database genomes.</title>
        <authorList>
            <person name="Joseph S."/>
            <person name="Aduse-Opoku J."/>
            <person name="Hashim A."/>
            <person name="Wade W."/>
            <person name="Curtis M."/>
        </authorList>
    </citation>
    <scope>NUCLEOTIDE SEQUENCE [LARGE SCALE GENOMIC DNA]</scope>
    <source>
        <strain evidence="3 4">CIP 106318</strain>
    </source>
</reference>
<evidence type="ECO:0000313" key="3">
    <source>
        <dbReference type="EMBL" id="NYS47384.1"/>
    </source>
</evidence>
<feature type="transmembrane region" description="Helical" evidence="1">
    <location>
        <begin position="40"/>
        <end position="61"/>
    </location>
</feature>
<dbReference type="InterPro" id="IPR005182">
    <property type="entry name" value="YdbS-like_PH"/>
</dbReference>
<dbReference type="Proteomes" id="UP000531840">
    <property type="component" value="Unassembled WGS sequence"/>
</dbReference>
<accession>A0ABX2T1R8</accession>
<gene>
    <name evidence="3" type="ORF">HZY85_04125</name>
</gene>
<feature type="transmembrane region" description="Helical" evidence="1">
    <location>
        <begin position="12"/>
        <end position="34"/>
    </location>
</feature>
<proteinExistence type="predicted"/>
<keyword evidence="4" id="KW-1185">Reference proteome</keyword>
<organism evidence="3 4">
    <name type="scientific">Gemelliphila palaticanis</name>
    <dbReference type="NCBI Taxonomy" id="81950"/>
    <lineage>
        <taxon>Bacteria</taxon>
        <taxon>Bacillati</taxon>
        <taxon>Bacillota</taxon>
        <taxon>Bacilli</taxon>
        <taxon>Bacillales</taxon>
        <taxon>Gemellaceae</taxon>
        <taxon>Gemelliphila</taxon>
    </lineage>
</organism>
<evidence type="ECO:0000256" key="1">
    <source>
        <dbReference type="SAM" id="Phobius"/>
    </source>
</evidence>
<dbReference type="RefSeq" id="WP_179941173.1">
    <property type="nucleotide sequence ID" value="NZ_JACBYF010000006.1"/>
</dbReference>
<keyword evidence="1" id="KW-1133">Transmembrane helix</keyword>
<name>A0ABX2T1R8_9BACL</name>
<feature type="domain" description="YdbS-like PH" evidence="2">
    <location>
        <begin position="89"/>
        <end position="132"/>
    </location>
</feature>
<dbReference type="EMBL" id="JACBYF010000006">
    <property type="protein sequence ID" value="NYS47384.1"/>
    <property type="molecule type" value="Genomic_DNA"/>
</dbReference>
<sequence length="161" mass="18959">MKYNLPNKFKNYNFLVINCYSLIFIFIFIISMYFDFIVYIKIAIILAFSIIFIISLLYLLAFNIFQKNSYTIFDEDVLKYNVNNTFLLSFKEVIIPTKNITNYSIKQGILLRKFSLYKFNISSGSTNINIHILESDVNDIENILLDYISINIEKVGEEYGQ</sequence>
<dbReference type="Pfam" id="PF03703">
    <property type="entry name" value="bPH_2"/>
    <property type="match status" value="1"/>
</dbReference>
<keyword evidence="1" id="KW-0812">Transmembrane</keyword>
<protein>
    <recommendedName>
        <fullName evidence="2">YdbS-like PH domain-containing protein</fullName>
    </recommendedName>
</protein>
<comment type="caution">
    <text evidence="3">The sequence shown here is derived from an EMBL/GenBank/DDBJ whole genome shotgun (WGS) entry which is preliminary data.</text>
</comment>
<evidence type="ECO:0000259" key="2">
    <source>
        <dbReference type="Pfam" id="PF03703"/>
    </source>
</evidence>
<evidence type="ECO:0000313" key="4">
    <source>
        <dbReference type="Proteomes" id="UP000531840"/>
    </source>
</evidence>
<keyword evidence="1" id="KW-0472">Membrane</keyword>